<organism evidence="2 4">
    <name type="scientific">Gibberella zeae (strain ATCC MYA-4620 / CBS 123657 / FGSC 9075 / NRRL 31084 / PH-1)</name>
    <name type="common">Wheat head blight fungus</name>
    <name type="synonym">Fusarium graminearum</name>
    <dbReference type="NCBI Taxonomy" id="229533"/>
    <lineage>
        <taxon>Eukaryota</taxon>
        <taxon>Fungi</taxon>
        <taxon>Dikarya</taxon>
        <taxon>Ascomycota</taxon>
        <taxon>Pezizomycotina</taxon>
        <taxon>Sordariomycetes</taxon>
        <taxon>Hypocreomycetidae</taxon>
        <taxon>Hypocreales</taxon>
        <taxon>Nectriaceae</taxon>
        <taxon>Fusarium</taxon>
    </lineage>
</organism>
<reference evidence="3 4" key="1">
    <citation type="journal article" date="2007" name="Science">
        <title>The Fusarium graminearum genome reveals a link between localized polymorphism and pathogen specialization.</title>
        <authorList>
            <person name="Cuomo C.A."/>
            <person name="Gueldener U."/>
            <person name="Xu J.-R."/>
            <person name="Trail F."/>
            <person name="Turgeon B.G."/>
            <person name="Di Pietro A."/>
            <person name="Walton J.D."/>
            <person name="Ma L.-J."/>
            <person name="Baker S.E."/>
            <person name="Rep M."/>
            <person name="Adam G."/>
            <person name="Antoniw J."/>
            <person name="Baldwin T."/>
            <person name="Calvo S.E."/>
            <person name="Chang Y.-L."/>
            <person name="DeCaprio D."/>
            <person name="Gale L.R."/>
            <person name="Gnerre S."/>
            <person name="Goswami R.S."/>
            <person name="Hammond-Kosack K."/>
            <person name="Harris L.J."/>
            <person name="Hilburn K."/>
            <person name="Kennell J.C."/>
            <person name="Kroken S."/>
            <person name="Magnuson J.K."/>
            <person name="Mannhaupt G."/>
            <person name="Mauceli E.W."/>
            <person name="Mewes H.-W."/>
            <person name="Mitterbauer R."/>
            <person name="Muehlbauer G."/>
            <person name="Muensterkoetter M."/>
            <person name="Nelson D."/>
            <person name="O'Donnell K."/>
            <person name="Ouellet T."/>
            <person name="Qi W."/>
            <person name="Quesneville H."/>
            <person name="Roncero M.I.G."/>
            <person name="Seong K.-Y."/>
            <person name="Tetko I.V."/>
            <person name="Urban M."/>
            <person name="Waalwijk C."/>
            <person name="Ward T.J."/>
            <person name="Yao J."/>
            <person name="Birren B.W."/>
            <person name="Kistler H.C."/>
        </authorList>
    </citation>
    <scope>NUCLEOTIDE SEQUENCE [LARGE SCALE GENOMIC DNA]</scope>
    <source>
        <strain evidence="4">ATCC MYA-4620 / CBS 123657 / FGSC 9075 / NRRL 31084 / PH-1</strain>
        <strain evidence="3">PH-1 / ATCC MYA-4620 / FGSC 9075 / NRRL 31084</strain>
    </source>
</reference>
<feature type="compositionally biased region" description="Polar residues" evidence="1">
    <location>
        <begin position="58"/>
        <end position="67"/>
    </location>
</feature>
<dbReference type="Proteomes" id="UP000070720">
    <property type="component" value="Chromosome 2"/>
</dbReference>
<reference evidence="3" key="4">
    <citation type="submission" date="2017-01" db="UniProtKB">
        <authorList>
            <consortium name="EnsemblFungi"/>
        </authorList>
    </citation>
    <scope>IDENTIFICATION</scope>
    <source>
        <strain evidence="3">PH-1 / ATCC MYA-4620 / FGSC 9075 / NRRL 31084</strain>
    </source>
</reference>
<name>A0A098DFT7_GIBZE</name>
<feature type="region of interest" description="Disordered" evidence="1">
    <location>
        <begin position="52"/>
        <end position="84"/>
    </location>
</feature>
<proteinExistence type="predicted"/>
<sequence>MSQYMLGERASYVLGPVKEDDRNTQRGIDNMNAVVDSVSLLEPAPYEAAREARHAVPGTSTTFSCEQRATGEETTSPEKRDNWV</sequence>
<dbReference type="EMBL" id="HG970333">
    <property type="protein sequence ID" value="CEF76811.1"/>
    <property type="molecule type" value="Genomic_DNA"/>
</dbReference>
<accession>A0A0E0RZY6</accession>
<dbReference type="InParanoid" id="A0A098DFT7"/>
<reference evidence="2 4" key="3">
    <citation type="journal article" date="2015" name="BMC Genomics">
        <title>The completed genome sequence of the pathogenic ascomycete fungus Fusarium graminearum.</title>
        <authorList>
            <person name="King R."/>
            <person name="Urban M."/>
            <person name="Hammond-Kosack M.C."/>
            <person name="Hassani-Pak K."/>
            <person name="Hammond-Kosack K.E."/>
        </authorList>
    </citation>
    <scope>NUCLEOTIDE SEQUENCE [LARGE SCALE GENOMIC DNA]</scope>
    <source>
        <strain evidence="4">ATCC MYA-4620 / CBS 123657 / FGSC 9075 / NRRL 31084 / PH-1</strain>
        <strain evidence="2">PH-1</strain>
    </source>
</reference>
<protein>
    <submittedName>
        <fullName evidence="2">Chromosome 2, complete genome</fullName>
    </submittedName>
</protein>
<keyword evidence="4" id="KW-1185">Reference proteome</keyword>
<evidence type="ECO:0000256" key="1">
    <source>
        <dbReference type="SAM" id="MobiDB-lite"/>
    </source>
</evidence>
<accession>A0A098DFT7</accession>
<evidence type="ECO:0000313" key="4">
    <source>
        <dbReference type="Proteomes" id="UP000070720"/>
    </source>
</evidence>
<reference evidence="3 4" key="2">
    <citation type="journal article" date="2010" name="Nature">
        <title>Comparative genomics reveals mobile pathogenicity chromosomes in Fusarium.</title>
        <authorList>
            <person name="Ma L.J."/>
            <person name="van der Does H.C."/>
            <person name="Borkovich K.A."/>
            <person name="Coleman J.J."/>
            <person name="Daboussi M.J."/>
            <person name="Di Pietro A."/>
            <person name="Dufresne M."/>
            <person name="Freitag M."/>
            <person name="Grabherr M."/>
            <person name="Henrissat B."/>
            <person name="Houterman P.M."/>
            <person name="Kang S."/>
            <person name="Shim W.B."/>
            <person name="Woloshuk C."/>
            <person name="Xie X."/>
            <person name="Xu J.R."/>
            <person name="Antoniw J."/>
            <person name="Baker S.E."/>
            <person name="Bluhm B.H."/>
            <person name="Breakspear A."/>
            <person name="Brown D.W."/>
            <person name="Butchko R.A."/>
            <person name="Chapman S."/>
            <person name="Coulson R."/>
            <person name="Coutinho P.M."/>
            <person name="Danchin E.G."/>
            <person name="Diener A."/>
            <person name="Gale L.R."/>
            <person name="Gardiner D.M."/>
            <person name="Goff S."/>
            <person name="Hammond-Kosack K.E."/>
            <person name="Hilburn K."/>
            <person name="Hua-Van A."/>
            <person name="Jonkers W."/>
            <person name="Kazan K."/>
            <person name="Kodira C.D."/>
            <person name="Koehrsen M."/>
            <person name="Kumar L."/>
            <person name="Lee Y.H."/>
            <person name="Li L."/>
            <person name="Manners J.M."/>
            <person name="Miranda-Saavedra D."/>
            <person name="Mukherjee M."/>
            <person name="Park G."/>
            <person name="Park J."/>
            <person name="Park S.Y."/>
            <person name="Proctor R.H."/>
            <person name="Regev A."/>
            <person name="Ruiz-Roldan M.C."/>
            <person name="Sain D."/>
            <person name="Sakthikumar S."/>
            <person name="Sykes S."/>
            <person name="Schwartz D.C."/>
            <person name="Turgeon B.G."/>
            <person name="Wapinski I."/>
            <person name="Yoder O."/>
            <person name="Young S."/>
            <person name="Zeng Q."/>
            <person name="Zhou S."/>
            <person name="Galagan J."/>
            <person name="Cuomo C.A."/>
            <person name="Kistler H.C."/>
            <person name="Rep M."/>
        </authorList>
    </citation>
    <scope>GENOME REANNOTATION</scope>
    <source>
        <strain evidence="4">ATCC MYA-4620 / CBS 123657 / FGSC 9075 / NRRL 31084 / PH-1</strain>
        <strain evidence="3">PH-1 / ATCC MYA-4620 / FGSC 9075 / NRRL 31084</strain>
    </source>
</reference>
<evidence type="ECO:0000313" key="2">
    <source>
        <dbReference type="EMBL" id="CEF76811.1"/>
    </source>
</evidence>
<dbReference type="EnsemblFungi" id="CEF76811">
    <property type="protein sequence ID" value="CEF76811"/>
    <property type="gene ID" value="FGRRES_20131"/>
</dbReference>
<gene>
    <name evidence="2" type="ORF">FGRAMPH1_01T10019</name>
</gene>
<evidence type="ECO:0000313" key="3">
    <source>
        <dbReference type="EnsemblFungi" id="CEF76811"/>
    </source>
</evidence>
<dbReference type="AlphaFoldDB" id="A0A098DFT7"/>
<dbReference type="VEuPathDB" id="FungiDB:FGRAMPH1_01G10019"/>